<feature type="region of interest" description="Disordered" evidence="1">
    <location>
        <begin position="32"/>
        <end position="95"/>
    </location>
</feature>
<accession>A0A426ZBR8</accession>
<gene>
    <name evidence="2" type="ORF">B296_00024469</name>
</gene>
<dbReference type="EMBL" id="AMZH03007388">
    <property type="protein sequence ID" value="RRT61421.1"/>
    <property type="molecule type" value="Genomic_DNA"/>
</dbReference>
<reference evidence="2 3" key="1">
    <citation type="journal article" date="2014" name="Agronomy (Basel)">
        <title>A Draft Genome Sequence for Ensete ventricosum, the Drought-Tolerant Tree Against Hunger.</title>
        <authorList>
            <person name="Harrison J."/>
            <person name="Moore K.A."/>
            <person name="Paszkiewicz K."/>
            <person name="Jones T."/>
            <person name="Grant M."/>
            <person name="Ambacheew D."/>
            <person name="Muzemil S."/>
            <person name="Studholme D.J."/>
        </authorList>
    </citation>
    <scope>NUCLEOTIDE SEQUENCE [LARGE SCALE GENOMIC DNA]</scope>
</reference>
<proteinExistence type="predicted"/>
<evidence type="ECO:0000313" key="3">
    <source>
        <dbReference type="Proteomes" id="UP000287651"/>
    </source>
</evidence>
<evidence type="ECO:0000313" key="2">
    <source>
        <dbReference type="EMBL" id="RRT61421.1"/>
    </source>
</evidence>
<evidence type="ECO:0000256" key="1">
    <source>
        <dbReference type="SAM" id="MobiDB-lite"/>
    </source>
</evidence>
<dbReference type="Proteomes" id="UP000287651">
    <property type="component" value="Unassembled WGS sequence"/>
</dbReference>
<dbReference type="AlphaFoldDB" id="A0A426ZBR8"/>
<protein>
    <submittedName>
        <fullName evidence="2">Uncharacterized protein</fullName>
    </submittedName>
</protein>
<sequence>MLPLRSFQIPSDYDRVTIDLASLVMRHVRVADSSAGGGEDQEHRARQERSSQRQVHEELPRVGAGLREEAVEHVAVTEGQRQEHHHREQRVHAVQHPQPVSPQVLQHPAALLPLRPVVVEHVHPPQGGHPVVQLAVAALEAVGEGEGGAGGGAELYQGGGEVLVRGVAHAPVGEGRGERLEGQHGAAGQELHQVRRARQRLVDHHHRRLLRSFLRLSRRWLRRHG</sequence>
<name>A0A426ZBR8_ENSVE</name>
<comment type="caution">
    <text evidence="2">The sequence shown here is derived from an EMBL/GenBank/DDBJ whole genome shotgun (WGS) entry which is preliminary data.</text>
</comment>
<organism evidence="2 3">
    <name type="scientific">Ensete ventricosum</name>
    <name type="common">Abyssinian banana</name>
    <name type="synonym">Musa ensete</name>
    <dbReference type="NCBI Taxonomy" id="4639"/>
    <lineage>
        <taxon>Eukaryota</taxon>
        <taxon>Viridiplantae</taxon>
        <taxon>Streptophyta</taxon>
        <taxon>Embryophyta</taxon>
        <taxon>Tracheophyta</taxon>
        <taxon>Spermatophyta</taxon>
        <taxon>Magnoliopsida</taxon>
        <taxon>Liliopsida</taxon>
        <taxon>Zingiberales</taxon>
        <taxon>Musaceae</taxon>
        <taxon>Ensete</taxon>
    </lineage>
</organism>
<feature type="compositionally biased region" description="Basic and acidic residues" evidence="1">
    <location>
        <begin position="40"/>
        <end position="72"/>
    </location>
</feature>